<accession>A0ABS6TE36</accession>
<evidence type="ECO:0000259" key="1">
    <source>
        <dbReference type="Pfam" id="PF05043"/>
    </source>
</evidence>
<sequence length="484" mass="57353">MGERSERTLNFEVFLSKDNTRKYQFLRFIEESTDLAAKSSLIQEKLGISNFLYDKTLGELQNDFIEFNLDGFFELVTDKEQVQLNESQEAVSDLVLREYLNDSLDIAILLDLLKGNFQSINDFANQHFINYRIAYEKVKEVKKILASFGIGMNKNHQLTSSNQNIFFFFTKVTSFLFQEDFSFYGQQIEEKINVISQKLKDQEIFIPLTRQRRLEHFLGVFFLLKDLKIDQNKNKKTVLQSLRKSFPGEENCLKELELPIELEDDIFSFLYLEGILTESTIEKNIIGKRITRLNDRFISAFEKNFYQLDPQKEIVLFNELNRLHFEMLYFPFRLFDGYDNIDISFFEETYTEYFLFCRKYLMDQSYIKKEGIIDYRNVLFLTYLLILVENISLSEVIEQINVYIDFSFGQKYNRFVANNLSIFSHLNVVTQDKLSEETDLVISNISELYHSNLIENIIWLDPPRPTDWANLGKTLLQIRAKKFN</sequence>
<feature type="domain" description="Mga helix-turn-helix" evidence="1">
    <location>
        <begin position="95"/>
        <end position="170"/>
    </location>
</feature>
<evidence type="ECO:0000313" key="2">
    <source>
        <dbReference type="EMBL" id="MBV7391132.1"/>
    </source>
</evidence>
<protein>
    <submittedName>
        <fullName evidence="2">Helix-turn-helix domain-containing protein</fullName>
    </submittedName>
</protein>
<dbReference type="EMBL" id="JAHUZB010000004">
    <property type="protein sequence ID" value="MBV7391132.1"/>
    <property type="molecule type" value="Genomic_DNA"/>
</dbReference>
<dbReference type="InterPro" id="IPR007737">
    <property type="entry name" value="Mga_HTH"/>
</dbReference>
<gene>
    <name evidence="2" type="ORF">KUA55_10605</name>
</gene>
<dbReference type="Proteomes" id="UP000774130">
    <property type="component" value="Unassembled WGS sequence"/>
</dbReference>
<name>A0ABS6TE36_9ENTE</name>
<proteinExistence type="predicted"/>
<keyword evidence="3" id="KW-1185">Reference proteome</keyword>
<dbReference type="Pfam" id="PF05043">
    <property type="entry name" value="Mga"/>
    <property type="match status" value="1"/>
</dbReference>
<comment type="caution">
    <text evidence="2">The sequence shown here is derived from an EMBL/GenBank/DDBJ whole genome shotgun (WGS) entry which is preliminary data.</text>
</comment>
<evidence type="ECO:0000313" key="3">
    <source>
        <dbReference type="Proteomes" id="UP000774130"/>
    </source>
</evidence>
<reference evidence="2 3" key="1">
    <citation type="submission" date="2021-06" db="EMBL/GenBank/DDBJ databases">
        <title>Enterococcus alishanensis sp. nov., a novel lactic acid bacterium isolated from fresh coffee beans.</title>
        <authorList>
            <person name="Chen Y.-S."/>
        </authorList>
    </citation>
    <scope>NUCLEOTIDE SEQUENCE [LARGE SCALE GENOMIC DNA]</scope>
    <source>
        <strain evidence="2 3">ALS3</strain>
    </source>
</reference>
<organism evidence="2 3">
    <name type="scientific">Enterococcus alishanensis</name>
    <dbReference type="NCBI Taxonomy" id="1303817"/>
    <lineage>
        <taxon>Bacteria</taxon>
        <taxon>Bacillati</taxon>
        <taxon>Bacillota</taxon>
        <taxon>Bacilli</taxon>
        <taxon>Lactobacillales</taxon>
        <taxon>Enterococcaceae</taxon>
        <taxon>Enterococcus</taxon>
    </lineage>
</organism>
<dbReference type="RefSeq" id="WP_218326225.1">
    <property type="nucleotide sequence ID" value="NZ_JAHUZB010000004.1"/>
</dbReference>